<dbReference type="PANTHER" id="PTHR43221:SF2">
    <property type="entry name" value="PROTEASE HTPX HOMOLOG"/>
    <property type="match status" value="1"/>
</dbReference>
<evidence type="ECO:0000256" key="10">
    <source>
        <dbReference type="ARBA" id="ARBA00023136"/>
    </source>
</evidence>
<evidence type="ECO:0000256" key="11">
    <source>
        <dbReference type="PROSITE-ProRule" id="PRU00339"/>
    </source>
</evidence>
<keyword evidence="7" id="KW-0862">Zinc</keyword>
<feature type="transmembrane region" description="Helical" evidence="12">
    <location>
        <begin position="296"/>
        <end position="321"/>
    </location>
</feature>
<feature type="transmembrane region" description="Helical" evidence="12">
    <location>
        <begin position="191"/>
        <end position="208"/>
    </location>
</feature>
<comment type="caution">
    <text evidence="14">The sequence shown here is derived from an EMBL/GenBank/DDBJ whole genome shotgun (WGS) entry which is preliminary data.</text>
</comment>
<accession>A0A8J6P013</accession>
<dbReference type="GO" id="GO:0046872">
    <property type="term" value="F:metal ion binding"/>
    <property type="evidence" value="ECO:0007669"/>
    <property type="project" value="UniProtKB-KW"/>
</dbReference>
<reference evidence="14 15" key="1">
    <citation type="submission" date="2020-08" db="EMBL/GenBank/DDBJ databases">
        <title>Bridging the membrane lipid divide: bacteria of the FCB group superphylum have the potential to synthesize archaeal ether lipids.</title>
        <authorList>
            <person name="Villanueva L."/>
            <person name="Von Meijenfeldt F.A.B."/>
            <person name="Westbye A.B."/>
            <person name="Yadav S."/>
            <person name="Hopmans E.C."/>
            <person name="Dutilh B.E."/>
            <person name="Sinninghe Damste J.S."/>
        </authorList>
    </citation>
    <scope>NUCLEOTIDE SEQUENCE [LARGE SCALE GENOMIC DNA]</scope>
    <source>
        <strain evidence="14">NIOZ-UU17</strain>
    </source>
</reference>
<evidence type="ECO:0000256" key="1">
    <source>
        <dbReference type="ARBA" id="ARBA00001947"/>
    </source>
</evidence>
<evidence type="ECO:0000256" key="8">
    <source>
        <dbReference type="ARBA" id="ARBA00022989"/>
    </source>
</evidence>
<dbReference type="PROSITE" id="PS50005">
    <property type="entry name" value="TPR"/>
    <property type="match status" value="1"/>
</dbReference>
<keyword evidence="6" id="KW-0378">Hydrolase</keyword>
<feature type="transmembrane region" description="Helical" evidence="12">
    <location>
        <begin position="32"/>
        <end position="50"/>
    </location>
</feature>
<evidence type="ECO:0000256" key="3">
    <source>
        <dbReference type="ARBA" id="ARBA00022670"/>
    </source>
</evidence>
<comment type="cofactor">
    <cofactor evidence="1">
        <name>Zn(2+)</name>
        <dbReference type="ChEBI" id="CHEBI:29105"/>
    </cofactor>
</comment>
<evidence type="ECO:0000256" key="4">
    <source>
        <dbReference type="ARBA" id="ARBA00022692"/>
    </source>
</evidence>
<keyword evidence="10 12" id="KW-0472">Membrane</keyword>
<feature type="transmembrane region" description="Helical" evidence="12">
    <location>
        <begin position="341"/>
        <end position="362"/>
    </location>
</feature>
<dbReference type="GO" id="GO:0006508">
    <property type="term" value="P:proteolysis"/>
    <property type="evidence" value="ECO:0007669"/>
    <property type="project" value="UniProtKB-KW"/>
</dbReference>
<feature type="transmembrane region" description="Helical" evidence="12">
    <location>
        <begin position="109"/>
        <end position="129"/>
    </location>
</feature>
<feature type="transmembrane region" description="Helical" evidence="12">
    <location>
        <begin position="78"/>
        <end position="97"/>
    </location>
</feature>
<feature type="domain" description="Peptidase M48" evidence="13">
    <location>
        <begin position="216"/>
        <end position="420"/>
    </location>
</feature>
<proteinExistence type="predicted"/>
<protein>
    <submittedName>
        <fullName evidence="14">M48 family metalloprotease</fullName>
    </submittedName>
</protein>
<gene>
    <name evidence="14" type="ORF">H8D96_02575</name>
</gene>
<dbReference type="InterPro" id="IPR019734">
    <property type="entry name" value="TPR_rpt"/>
</dbReference>
<dbReference type="GO" id="GO:0004222">
    <property type="term" value="F:metalloendopeptidase activity"/>
    <property type="evidence" value="ECO:0007669"/>
    <property type="project" value="InterPro"/>
</dbReference>
<dbReference type="InterPro" id="IPR011990">
    <property type="entry name" value="TPR-like_helical_dom_sf"/>
</dbReference>
<keyword evidence="5" id="KW-0479">Metal-binding</keyword>
<dbReference type="AlphaFoldDB" id="A0A8J6P013"/>
<dbReference type="Gene3D" id="1.25.40.10">
    <property type="entry name" value="Tetratricopeptide repeat domain"/>
    <property type="match status" value="1"/>
</dbReference>
<keyword evidence="2" id="KW-1003">Cell membrane</keyword>
<keyword evidence="9 14" id="KW-0482">Metalloprotease</keyword>
<dbReference type="PROSITE" id="PS50293">
    <property type="entry name" value="TPR_REGION"/>
    <property type="match status" value="1"/>
</dbReference>
<dbReference type="InterPro" id="IPR001915">
    <property type="entry name" value="Peptidase_M48"/>
</dbReference>
<dbReference type="PANTHER" id="PTHR43221">
    <property type="entry name" value="PROTEASE HTPX"/>
    <property type="match status" value="1"/>
</dbReference>
<dbReference type="InterPro" id="IPR050083">
    <property type="entry name" value="HtpX_protease"/>
</dbReference>
<evidence type="ECO:0000313" key="14">
    <source>
        <dbReference type="EMBL" id="MBC8430782.1"/>
    </source>
</evidence>
<dbReference type="Pfam" id="PF01435">
    <property type="entry name" value="Peptidase_M48"/>
    <property type="match status" value="1"/>
</dbReference>
<dbReference type="SUPFAM" id="SSF48452">
    <property type="entry name" value="TPR-like"/>
    <property type="match status" value="1"/>
</dbReference>
<feature type="transmembrane region" description="Helical" evidence="12">
    <location>
        <begin position="440"/>
        <end position="457"/>
    </location>
</feature>
<dbReference type="CDD" id="cd07345">
    <property type="entry name" value="M48A_Ste24p-like"/>
    <property type="match status" value="1"/>
</dbReference>
<dbReference type="Gene3D" id="3.30.2010.10">
    <property type="entry name" value="Metalloproteases ('zincins'), catalytic domain"/>
    <property type="match status" value="1"/>
</dbReference>
<evidence type="ECO:0000256" key="12">
    <source>
        <dbReference type="SAM" id="Phobius"/>
    </source>
</evidence>
<dbReference type="SMART" id="SM00028">
    <property type="entry name" value="TPR"/>
    <property type="match status" value="2"/>
</dbReference>
<keyword evidence="4 12" id="KW-0812">Transmembrane</keyword>
<evidence type="ECO:0000256" key="2">
    <source>
        <dbReference type="ARBA" id="ARBA00022475"/>
    </source>
</evidence>
<evidence type="ECO:0000313" key="15">
    <source>
        <dbReference type="Proteomes" id="UP000605201"/>
    </source>
</evidence>
<keyword evidence="3" id="KW-0645">Protease</keyword>
<feature type="transmembrane region" description="Helical" evidence="12">
    <location>
        <begin position="5"/>
        <end position="20"/>
    </location>
</feature>
<evidence type="ECO:0000259" key="13">
    <source>
        <dbReference type="Pfam" id="PF01435"/>
    </source>
</evidence>
<evidence type="ECO:0000256" key="7">
    <source>
        <dbReference type="ARBA" id="ARBA00022833"/>
    </source>
</evidence>
<sequence length="613" mass="70366">MFGNFIYFIIVLLIYSTYQPSEDTNFTALETLFLFILLTVIFAVITWLQFQRIEKQVSKESFAKLDHKFHAALTRQSVMAIVLFSLDIYGLNLVSFVSNIPFLSIIPTLQALLFLGLFVFYLAIVWAFAHSPYNALYATGLPRESYILSNISFSVPILLPWLLLSGIADIINVLPFKLPKQMLATTEGQVLYFLVFLVAVAMIGPLMIQKFWRCKPLEAGDVRTRIENVCRQAGMEYANILYWPIFGGRMITAGVMGLVKKFRYILVTGAFIRFLEPDEIDAVIAHEVGHIKKNHLLFYLVFFVGYMLVSYATFDLLIYGVLYAEPLYRFIGRIGLNQTALTSSIFSIVTIVIFLVYFRFIFGYFMRNFERQADTYVYTLFDSAKPLISTLEKIAVTSGQPPDRPNWHHFSITKRIDYLKKCETDKSWIGRHDWKIKKSMAVYMTGIILIGAVGYQLNYSETGRQLNQYFFETVIKRELEKTPDNADLYSTLGDIYYSRQNYAQTIEAYEQSIMLEPHNPKALNNLAWLLATCEDKSFRRPRRALGLAQKAAALEKAPHILDTLAESYYVNGKFEAAVAAAMRALDLVTGDRSYYRKQLKKFMDSTLKTRTTA</sequence>
<dbReference type="Proteomes" id="UP000605201">
    <property type="component" value="Unassembled WGS sequence"/>
</dbReference>
<evidence type="ECO:0000256" key="5">
    <source>
        <dbReference type="ARBA" id="ARBA00022723"/>
    </source>
</evidence>
<organism evidence="14 15">
    <name type="scientific">Candidatus Desulfatibia vada</name>
    <dbReference type="NCBI Taxonomy" id="2841696"/>
    <lineage>
        <taxon>Bacteria</taxon>
        <taxon>Pseudomonadati</taxon>
        <taxon>Thermodesulfobacteriota</taxon>
        <taxon>Desulfobacteria</taxon>
        <taxon>Desulfobacterales</taxon>
        <taxon>Desulfobacterales incertae sedis</taxon>
        <taxon>Candidatus Desulfatibia</taxon>
    </lineage>
</organism>
<feature type="transmembrane region" description="Helical" evidence="12">
    <location>
        <begin position="150"/>
        <end position="171"/>
    </location>
</feature>
<keyword evidence="11" id="KW-0802">TPR repeat</keyword>
<dbReference type="EMBL" id="JACNIG010000082">
    <property type="protein sequence ID" value="MBC8430782.1"/>
    <property type="molecule type" value="Genomic_DNA"/>
</dbReference>
<name>A0A8J6P013_9BACT</name>
<feature type="repeat" description="TPR" evidence="11">
    <location>
        <begin position="486"/>
        <end position="519"/>
    </location>
</feature>
<keyword evidence="8 12" id="KW-1133">Transmembrane helix</keyword>
<evidence type="ECO:0000256" key="9">
    <source>
        <dbReference type="ARBA" id="ARBA00023049"/>
    </source>
</evidence>
<evidence type="ECO:0000256" key="6">
    <source>
        <dbReference type="ARBA" id="ARBA00022801"/>
    </source>
</evidence>